<proteinExistence type="predicted"/>
<sequence>MTARVETWTGVQVALPDLFAVDEPSAADTADADYSSPRPEMDTIIANRYRLIRPMSGTSTGFLAHDLTLGRQVQVAIASDPADPDAFDGHATSAASPNDWILQSPDRVGALAELNHPSLPKPLDAGLLQDGRTFVVTAYGSGHALVDVFTATSVAPSAAFLSTVTSVLSGLLAYLHERGYGHRGLTAESVRISTLVSSGTDIRVEVGLLGLYRTGESGAHGSRLAQQSAADDVAALGQVLLATFAGADRRARHRKGSGAGTSWPVAWRGALLEMTASDAAARPTAADVQRMFRLR</sequence>
<reference evidence="1" key="1">
    <citation type="journal article" date="2018" name="Int. J. Syst. Evol. Microbiol.">
        <title>Jatrophihabitans telluris sp. nov., isolated from sediment soil of lava forest wetlands and the emended description of the genus Jatrophihabitans.</title>
        <authorList>
            <person name="Lee K.C."/>
            <person name="Suh M.K."/>
            <person name="Eom M.K."/>
            <person name="Kim K.K."/>
            <person name="Kim J.S."/>
            <person name="Kim D.S."/>
            <person name="Ko S.H."/>
            <person name="Shin Y.K."/>
            <person name="Lee J.S."/>
        </authorList>
    </citation>
    <scope>NUCLEOTIDE SEQUENCE</scope>
    <source>
        <strain evidence="1">N237</strain>
    </source>
</reference>
<dbReference type="Proteomes" id="UP001056336">
    <property type="component" value="Chromosome"/>
</dbReference>
<organism evidence="1 2">
    <name type="scientific">Jatrophihabitans telluris</name>
    <dbReference type="NCBI Taxonomy" id="2038343"/>
    <lineage>
        <taxon>Bacteria</taxon>
        <taxon>Bacillati</taxon>
        <taxon>Actinomycetota</taxon>
        <taxon>Actinomycetes</taxon>
        <taxon>Jatrophihabitantales</taxon>
        <taxon>Jatrophihabitantaceae</taxon>
        <taxon>Jatrophihabitans</taxon>
    </lineage>
</organism>
<reference evidence="1" key="2">
    <citation type="submission" date="2022-05" db="EMBL/GenBank/DDBJ databases">
        <authorList>
            <person name="Kim J.-S."/>
            <person name="Lee K."/>
            <person name="Suh M."/>
            <person name="Eom M."/>
            <person name="Kim J.-S."/>
            <person name="Kim D.-S."/>
            <person name="Ko S.-H."/>
            <person name="Shin Y."/>
            <person name="Lee J.-S."/>
        </authorList>
    </citation>
    <scope>NUCLEOTIDE SEQUENCE</scope>
    <source>
        <strain evidence="1">N237</strain>
    </source>
</reference>
<gene>
    <name evidence="1" type="ORF">M6D93_03350</name>
</gene>
<dbReference type="Gene3D" id="1.10.510.10">
    <property type="entry name" value="Transferase(Phosphotransferase) domain 1"/>
    <property type="match status" value="1"/>
</dbReference>
<dbReference type="EMBL" id="CP097332">
    <property type="protein sequence ID" value="UQX89044.1"/>
    <property type="molecule type" value="Genomic_DNA"/>
</dbReference>
<evidence type="ECO:0000313" key="1">
    <source>
        <dbReference type="EMBL" id="UQX89044.1"/>
    </source>
</evidence>
<evidence type="ECO:0000313" key="2">
    <source>
        <dbReference type="Proteomes" id="UP001056336"/>
    </source>
</evidence>
<name>A0ABY4QZK2_9ACTN</name>
<dbReference type="RefSeq" id="WP_249772940.1">
    <property type="nucleotide sequence ID" value="NZ_CP097332.1"/>
</dbReference>
<keyword evidence="2" id="KW-1185">Reference proteome</keyword>
<accession>A0ABY4QZK2</accession>
<evidence type="ECO:0008006" key="3">
    <source>
        <dbReference type="Google" id="ProtNLM"/>
    </source>
</evidence>
<protein>
    <recommendedName>
        <fullName evidence="3">Protein kinase domain-containing protein</fullName>
    </recommendedName>
</protein>
<dbReference type="InterPro" id="IPR011009">
    <property type="entry name" value="Kinase-like_dom_sf"/>
</dbReference>
<dbReference type="SUPFAM" id="SSF56112">
    <property type="entry name" value="Protein kinase-like (PK-like)"/>
    <property type="match status" value="1"/>
</dbReference>